<dbReference type="InterPro" id="IPR036055">
    <property type="entry name" value="LDL_receptor-like_sf"/>
</dbReference>
<dbReference type="AlphaFoldDB" id="A0AAV0VPN3"/>
<evidence type="ECO:0000313" key="5">
    <source>
        <dbReference type="EMBL" id="CAI6346128.1"/>
    </source>
</evidence>
<dbReference type="InterPro" id="IPR009003">
    <property type="entry name" value="Peptidase_S1_PA"/>
</dbReference>
<evidence type="ECO:0000256" key="3">
    <source>
        <dbReference type="PROSITE-ProRule" id="PRU00124"/>
    </source>
</evidence>
<feature type="disulfide bond" evidence="3">
    <location>
        <begin position="42"/>
        <end position="60"/>
    </location>
</feature>
<dbReference type="PROSITE" id="PS01209">
    <property type="entry name" value="LDLRA_1"/>
    <property type="match status" value="1"/>
</dbReference>
<keyword evidence="1 3" id="KW-1015">Disulfide bond</keyword>
<dbReference type="GO" id="GO:0004252">
    <property type="term" value="F:serine-type endopeptidase activity"/>
    <property type="evidence" value="ECO:0007669"/>
    <property type="project" value="InterPro"/>
</dbReference>
<dbReference type="PROSITE" id="PS50240">
    <property type="entry name" value="TRYPSIN_DOM"/>
    <property type="match status" value="1"/>
</dbReference>
<dbReference type="InterPro" id="IPR018114">
    <property type="entry name" value="TRYPSIN_HIS"/>
</dbReference>
<comment type="caution">
    <text evidence="5">The sequence shown here is derived from an EMBL/GenBank/DDBJ whole genome shotgun (WGS) entry which is preliminary data.</text>
</comment>
<dbReference type="InterPro" id="IPR001254">
    <property type="entry name" value="Trypsin_dom"/>
</dbReference>
<dbReference type="InterPro" id="IPR043504">
    <property type="entry name" value="Peptidase_S1_PA_chymotrypsin"/>
</dbReference>
<organism evidence="5 6">
    <name type="scientific">Macrosiphum euphorbiae</name>
    <name type="common">potato aphid</name>
    <dbReference type="NCBI Taxonomy" id="13131"/>
    <lineage>
        <taxon>Eukaryota</taxon>
        <taxon>Metazoa</taxon>
        <taxon>Ecdysozoa</taxon>
        <taxon>Arthropoda</taxon>
        <taxon>Hexapoda</taxon>
        <taxon>Insecta</taxon>
        <taxon>Pterygota</taxon>
        <taxon>Neoptera</taxon>
        <taxon>Paraneoptera</taxon>
        <taxon>Hemiptera</taxon>
        <taxon>Sternorrhyncha</taxon>
        <taxon>Aphidomorpha</taxon>
        <taxon>Aphidoidea</taxon>
        <taxon>Aphididae</taxon>
        <taxon>Macrosiphini</taxon>
        <taxon>Macrosiphum</taxon>
    </lineage>
</organism>
<evidence type="ECO:0000256" key="2">
    <source>
        <dbReference type="ARBA" id="ARBA00024195"/>
    </source>
</evidence>
<dbReference type="SMART" id="SM00192">
    <property type="entry name" value="LDLa"/>
    <property type="match status" value="1"/>
</dbReference>
<keyword evidence="6" id="KW-1185">Reference proteome</keyword>
<dbReference type="Pfam" id="PF00057">
    <property type="entry name" value="Ldl_recept_a"/>
    <property type="match status" value="1"/>
</dbReference>
<evidence type="ECO:0000313" key="6">
    <source>
        <dbReference type="Proteomes" id="UP001160148"/>
    </source>
</evidence>
<protein>
    <recommendedName>
        <fullName evidence="4">Peptidase S1 domain-containing protein</fullName>
    </recommendedName>
</protein>
<dbReference type="CDD" id="cd00112">
    <property type="entry name" value="LDLa"/>
    <property type="match status" value="1"/>
</dbReference>
<comment type="similarity">
    <text evidence="2">Belongs to the peptidase S1 family. CLIP subfamily.</text>
</comment>
<dbReference type="SUPFAM" id="SSF57424">
    <property type="entry name" value="LDL receptor-like module"/>
    <property type="match status" value="1"/>
</dbReference>
<feature type="domain" description="Peptidase S1" evidence="4">
    <location>
        <begin position="510"/>
        <end position="761"/>
    </location>
</feature>
<dbReference type="InterPro" id="IPR002172">
    <property type="entry name" value="LDrepeatLR_classA_rpt"/>
</dbReference>
<dbReference type="InterPro" id="IPR051487">
    <property type="entry name" value="Ser/Thr_Proteases_Immune/Dev"/>
</dbReference>
<dbReference type="SMART" id="SM00020">
    <property type="entry name" value="Tryp_SPc"/>
    <property type="match status" value="1"/>
</dbReference>
<evidence type="ECO:0000256" key="1">
    <source>
        <dbReference type="ARBA" id="ARBA00023157"/>
    </source>
</evidence>
<dbReference type="SUPFAM" id="SSF50494">
    <property type="entry name" value="Trypsin-like serine proteases"/>
    <property type="match status" value="2"/>
</dbReference>
<dbReference type="Gene3D" id="4.10.400.10">
    <property type="entry name" value="Low-density Lipoprotein Receptor"/>
    <property type="match status" value="1"/>
</dbReference>
<sequence>MRDYNRIKNKFGNKIGIWCDRKLEKRQAASSCSANTDDKFRCLNGLCIEWPLVCNGPKDCSDGSDETKELCAIYEIGTNMAMDCGRLNIKNQVISEDGNLSFADQSFAEVSPWTVAIYRNTSELKFILFGTIIAPNIVISMAEGLRHYGINSKQTSINDGQFIVGGFPLKLRMIDPVKHVINVTMIYMVGDYNKSYNSKSPDLSVLVLANKISFGYGYEPICIDWHSKYNVRNEAQIKIVGVVKRPNHKTNKLQATIGFFPYIDNSTCLKLFDERFYSDLVNYDKICIRLTDQDADYRIPGLDISFLHLNTYFLTGVLILEDRQFKDKLIKNTFIGITDIKYYIEWIRGILNKHVTVNSCVLPTVEGVIYSYEDSNEILSHGTLIDRHINVVEDCGVGYHKDFPHSNRYCRGRGKWLANPYKLCLKMCQPLESDSLDIECRHNGKYANCSNLSIPKTTAKPSCKPSYTPPYGQPDGLLELVCQSNGTWDKQLYRCIPTCGKVYDMSEPLIFNGTKAPLGAAPWNVGVYEFKKGSSNYKLICGGTIISPNLVVSAAHCFSSDGKLRKIKINDGQYKIAVGKYDKNLTINDNEYTKIINVEMVYVNEHFYGPSGFLFGDIAIVQLQNRVSFSSFVAPVCVDWKGEHNEHDGDVGKIAGWGKTEKGFLSPILLEASLQYIDYSSCRNMYRNGFESYVTADKLCAGSELGQELGYGDSGAGLCFFHSNAYYLTGVACTKDLNSTNTISVFTNVEYYIEWIRELYNKHN</sequence>
<comment type="caution">
    <text evidence="3">Lacks conserved residue(s) required for the propagation of feature annotation.</text>
</comment>
<proteinExistence type="inferred from homology"/>
<dbReference type="PANTHER" id="PTHR24256">
    <property type="entry name" value="TRYPTASE-RELATED"/>
    <property type="match status" value="1"/>
</dbReference>
<dbReference type="EMBL" id="CARXXK010000001">
    <property type="protein sequence ID" value="CAI6346128.1"/>
    <property type="molecule type" value="Genomic_DNA"/>
</dbReference>
<dbReference type="Gene3D" id="2.40.10.10">
    <property type="entry name" value="Trypsin-like serine proteases"/>
    <property type="match status" value="2"/>
</dbReference>
<dbReference type="GO" id="GO:0006508">
    <property type="term" value="P:proteolysis"/>
    <property type="evidence" value="ECO:0007669"/>
    <property type="project" value="InterPro"/>
</dbReference>
<dbReference type="CDD" id="cd00190">
    <property type="entry name" value="Tryp_SPc"/>
    <property type="match status" value="1"/>
</dbReference>
<dbReference type="Proteomes" id="UP001160148">
    <property type="component" value="Unassembled WGS sequence"/>
</dbReference>
<dbReference type="InterPro" id="IPR023415">
    <property type="entry name" value="LDLR_class-A_CS"/>
</dbReference>
<name>A0AAV0VPN3_9HEMI</name>
<dbReference type="Pfam" id="PF00089">
    <property type="entry name" value="Trypsin"/>
    <property type="match status" value="1"/>
</dbReference>
<evidence type="ECO:0000259" key="4">
    <source>
        <dbReference type="PROSITE" id="PS50240"/>
    </source>
</evidence>
<dbReference type="PROSITE" id="PS50068">
    <property type="entry name" value="LDLRA_2"/>
    <property type="match status" value="1"/>
</dbReference>
<dbReference type="PROSITE" id="PS00134">
    <property type="entry name" value="TRYPSIN_HIS"/>
    <property type="match status" value="1"/>
</dbReference>
<reference evidence="5 6" key="1">
    <citation type="submission" date="2023-01" db="EMBL/GenBank/DDBJ databases">
        <authorList>
            <person name="Whitehead M."/>
        </authorList>
    </citation>
    <scope>NUCLEOTIDE SEQUENCE [LARGE SCALE GENOMIC DNA]</scope>
</reference>
<accession>A0AAV0VPN3</accession>
<gene>
    <name evidence="5" type="ORF">MEUPH1_LOCUS3071</name>
</gene>